<proteinExistence type="predicted"/>
<reference evidence="2" key="1">
    <citation type="submission" date="2017-02" db="UniProtKB">
        <authorList>
            <consortium name="WormBaseParasite"/>
        </authorList>
    </citation>
    <scope>IDENTIFICATION</scope>
</reference>
<dbReference type="AlphaFoldDB" id="A0A0M3I259"/>
<accession>A0A0M3I259</accession>
<sequence>MHVPQELERLFAAVQDGTYLLIHAAGYFRKRDETPQLANACSRIECVVKLIIYRETVDSPMVCCASLRCSNFG</sequence>
<evidence type="ECO:0000313" key="2">
    <source>
        <dbReference type="WBParaSite" id="ALUE_0001050301-mRNA-1"/>
    </source>
</evidence>
<organism evidence="1 2">
    <name type="scientific">Ascaris lumbricoides</name>
    <name type="common">Giant roundworm</name>
    <dbReference type="NCBI Taxonomy" id="6252"/>
    <lineage>
        <taxon>Eukaryota</taxon>
        <taxon>Metazoa</taxon>
        <taxon>Ecdysozoa</taxon>
        <taxon>Nematoda</taxon>
        <taxon>Chromadorea</taxon>
        <taxon>Rhabditida</taxon>
        <taxon>Spirurina</taxon>
        <taxon>Ascaridomorpha</taxon>
        <taxon>Ascaridoidea</taxon>
        <taxon>Ascarididae</taxon>
        <taxon>Ascaris</taxon>
    </lineage>
</organism>
<dbReference type="Proteomes" id="UP000036681">
    <property type="component" value="Unplaced"/>
</dbReference>
<keyword evidence="1" id="KW-1185">Reference proteome</keyword>
<dbReference type="WBParaSite" id="ALUE_0001050301-mRNA-1">
    <property type="protein sequence ID" value="ALUE_0001050301-mRNA-1"/>
    <property type="gene ID" value="ALUE_0001050301"/>
</dbReference>
<evidence type="ECO:0000313" key="1">
    <source>
        <dbReference type="Proteomes" id="UP000036681"/>
    </source>
</evidence>
<name>A0A0M3I259_ASCLU</name>
<protein>
    <submittedName>
        <fullName evidence="2">BTB/POZ domain-containing protein</fullName>
    </submittedName>
</protein>